<gene>
    <name evidence="1" type="ORF">C1H46_022928</name>
</gene>
<dbReference type="EMBL" id="VIEB01000418">
    <property type="protein sequence ID" value="TQD91474.1"/>
    <property type="molecule type" value="Genomic_DNA"/>
</dbReference>
<evidence type="ECO:0000313" key="2">
    <source>
        <dbReference type="Proteomes" id="UP000315295"/>
    </source>
</evidence>
<dbReference type="AlphaFoldDB" id="A0A540LYA0"/>
<sequence length="53" mass="6006">MKAINFLPVYDGNKIGDYLVRVSCYTWRTGSVSSRKISASYMVLHSLDFNTSI</sequence>
<organism evidence="1 2">
    <name type="scientific">Malus baccata</name>
    <name type="common">Siberian crab apple</name>
    <name type="synonym">Pyrus baccata</name>
    <dbReference type="NCBI Taxonomy" id="106549"/>
    <lineage>
        <taxon>Eukaryota</taxon>
        <taxon>Viridiplantae</taxon>
        <taxon>Streptophyta</taxon>
        <taxon>Embryophyta</taxon>
        <taxon>Tracheophyta</taxon>
        <taxon>Spermatophyta</taxon>
        <taxon>Magnoliopsida</taxon>
        <taxon>eudicotyledons</taxon>
        <taxon>Gunneridae</taxon>
        <taxon>Pentapetalae</taxon>
        <taxon>rosids</taxon>
        <taxon>fabids</taxon>
        <taxon>Rosales</taxon>
        <taxon>Rosaceae</taxon>
        <taxon>Amygdaloideae</taxon>
        <taxon>Maleae</taxon>
        <taxon>Malus</taxon>
    </lineage>
</organism>
<reference evidence="1 2" key="1">
    <citation type="journal article" date="2019" name="G3 (Bethesda)">
        <title>Sequencing of a Wild Apple (Malus baccata) Genome Unravels the Differences Between Cultivated and Wild Apple Species Regarding Disease Resistance and Cold Tolerance.</title>
        <authorList>
            <person name="Chen X."/>
        </authorList>
    </citation>
    <scope>NUCLEOTIDE SEQUENCE [LARGE SCALE GENOMIC DNA]</scope>
    <source>
        <strain evidence="2">cv. Shandingzi</strain>
        <tissue evidence="1">Leaves</tissue>
    </source>
</reference>
<dbReference type="Proteomes" id="UP000315295">
    <property type="component" value="Unassembled WGS sequence"/>
</dbReference>
<accession>A0A540LYA0</accession>
<protein>
    <submittedName>
        <fullName evidence="1">Uncharacterized protein</fullName>
    </submittedName>
</protein>
<name>A0A540LYA0_MALBA</name>
<evidence type="ECO:0000313" key="1">
    <source>
        <dbReference type="EMBL" id="TQD91474.1"/>
    </source>
</evidence>
<keyword evidence="2" id="KW-1185">Reference proteome</keyword>
<comment type="caution">
    <text evidence="1">The sequence shown here is derived from an EMBL/GenBank/DDBJ whole genome shotgun (WGS) entry which is preliminary data.</text>
</comment>
<proteinExistence type="predicted"/>